<feature type="transmembrane region" description="Helical" evidence="2">
    <location>
        <begin position="278"/>
        <end position="302"/>
    </location>
</feature>
<feature type="transmembrane region" description="Helical" evidence="2">
    <location>
        <begin position="30"/>
        <end position="54"/>
    </location>
</feature>
<feature type="compositionally biased region" description="Polar residues" evidence="1">
    <location>
        <begin position="329"/>
        <end position="344"/>
    </location>
</feature>
<feature type="compositionally biased region" description="Low complexity" evidence="1">
    <location>
        <begin position="315"/>
        <end position="328"/>
    </location>
</feature>
<feature type="transmembrane region" description="Helical" evidence="2">
    <location>
        <begin position="238"/>
        <end position="266"/>
    </location>
</feature>
<keyword evidence="2" id="KW-1133">Transmembrane helix</keyword>
<feature type="transmembrane region" description="Helical" evidence="2">
    <location>
        <begin position="83"/>
        <end position="102"/>
    </location>
</feature>
<gene>
    <name evidence="3" type="ORF">INT45_012863</name>
</gene>
<evidence type="ECO:0000256" key="1">
    <source>
        <dbReference type="SAM" id="MobiDB-lite"/>
    </source>
</evidence>
<feature type="transmembrane region" description="Helical" evidence="2">
    <location>
        <begin position="194"/>
        <end position="217"/>
    </location>
</feature>
<keyword evidence="2" id="KW-0472">Membrane</keyword>
<protein>
    <submittedName>
        <fullName evidence="3">Uncharacterized protein</fullName>
    </submittedName>
</protein>
<evidence type="ECO:0000256" key="2">
    <source>
        <dbReference type="SAM" id="Phobius"/>
    </source>
</evidence>
<dbReference type="EMBL" id="JAEPRB010000045">
    <property type="protein sequence ID" value="KAG2224295.1"/>
    <property type="molecule type" value="Genomic_DNA"/>
</dbReference>
<sequence length="411" mass="45364">MDSLARQCSDGICHCDWRIEIQNCEEHEGLYYISIINIAIAGLGGLMSIVLLAYRLFIQGHSLWNNGPNTGAFLRPKPVDSMLLFFAIHSILHLLQSVFLIFDIVRNYAFRSFFFEFGMDFAYGGVTVYLIGIAQTISQSRNVSGWLPSPRVVDVVGGIFLFSPFLINTCFSVSAGVLAESSVSTARALAHIHYAAWTVECGGLGGAVLYAGIRLVRILQGHHNNFKRRGHYAAVQSGIFKIQMIVAAFVIAVWGFAVICLFYFALRIQIINNTIGSLFMGALWWNLAGVTIIFAQIVVILGPKLSSNPALRSKSTGNSNSGNDENSGTADRTNNGSTMGVTTNNTFYDENDHGLGSMKSVDLSTKQQWIMQERQWQAPNPLNPPSYMQKKPRDDDVSPYSSPIELGPYNH</sequence>
<dbReference type="AlphaFoldDB" id="A0A8H7S8Z5"/>
<dbReference type="OrthoDB" id="2236908at2759"/>
<feature type="transmembrane region" description="Helical" evidence="2">
    <location>
        <begin position="152"/>
        <end position="174"/>
    </location>
</feature>
<evidence type="ECO:0000313" key="4">
    <source>
        <dbReference type="Proteomes" id="UP000646827"/>
    </source>
</evidence>
<feature type="transmembrane region" description="Helical" evidence="2">
    <location>
        <begin position="108"/>
        <end position="131"/>
    </location>
</feature>
<proteinExistence type="predicted"/>
<name>A0A8H7S8Z5_9FUNG</name>
<reference evidence="3 4" key="1">
    <citation type="submission" date="2020-12" db="EMBL/GenBank/DDBJ databases">
        <title>Metabolic potential, ecology and presence of endohyphal bacteria is reflected in genomic diversity of Mucoromycotina.</title>
        <authorList>
            <person name="Muszewska A."/>
            <person name="Okrasinska A."/>
            <person name="Steczkiewicz K."/>
            <person name="Drgas O."/>
            <person name="Orlowska M."/>
            <person name="Perlinska-Lenart U."/>
            <person name="Aleksandrzak-Piekarczyk T."/>
            <person name="Szatraj K."/>
            <person name="Zielenkiewicz U."/>
            <person name="Pilsyk S."/>
            <person name="Malc E."/>
            <person name="Mieczkowski P."/>
            <person name="Kruszewska J.S."/>
            <person name="Biernat P."/>
            <person name="Pawlowska J."/>
        </authorList>
    </citation>
    <scope>NUCLEOTIDE SEQUENCE [LARGE SCALE GENOMIC DNA]</scope>
    <source>
        <strain evidence="3 4">CBS 142.35</strain>
    </source>
</reference>
<keyword evidence="2" id="KW-0812">Transmembrane</keyword>
<feature type="region of interest" description="Disordered" evidence="1">
    <location>
        <begin position="370"/>
        <end position="411"/>
    </location>
</feature>
<keyword evidence="4" id="KW-1185">Reference proteome</keyword>
<feature type="region of interest" description="Disordered" evidence="1">
    <location>
        <begin position="310"/>
        <end position="344"/>
    </location>
</feature>
<comment type="caution">
    <text evidence="3">The sequence shown here is derived from an EMBL/GenBank/DDBJ whole genome shotgun (WGS) entry which is preliminary data.</text>
</comment>
<feature type="compositionally biased region" description="Polar residues" evidence="1">
    <location>
        <begin position="370"/>
        <end position="380"/>
    </location>
</feature>
<evidence type="ECO:0000313" key="3">
    <source>
        <dbReference type="EMBL" id="KAG2224295.1"/>
    </source>
</evidence>
<organism evidence="3 4">
    <name type="scientific">Circinella minor</name>
    <dbReference type="NCBI Taxonomy" id="1195481"/>
    <lineage>
        <taxon>Eukaryota</taxon>
        <taxon>Fungi</taxon>
        <taxon>Fungi incertae sedis</taxon>
        <taxon>Mucoromycota</taxon>
        <taxon>Mucoromycotina</taxon>
        <taxon>Mucoromycetes</taxon>
        <taxon>Mucorales</taxon>
        <taxon>Lichtheimiaceae</taxon>
        <taxon>Circinella</taxon>
    </lineage>
</organism>
<dbReference type="Proteomes" id="UP000646827">
    <property type="component" value="Unassembled WGS sequence"/>
</dbReference>
<accession>A0A8H7S8Z5</accession>